<organism evidence="2 3">
    <name type="scientific">Comamonas kerstersii</name>
    <dbReference type="NCBI Taxonomy" id="225992"/>
    <lineage>
        <taxon>Bacteria</taxon>
        <taxon>Pseudomonadati</taxon>
        <taxon>Pseudomonadota</taxon>
        <taxon>Betaproteobacteria</taxon>
        <taxon>Burkholderiales</taxon>
        <taxon>Comamonadaceae</taxon>
        <taxon>Comamonas</taxon>
    </lineage>
</organism>
<dbReference type="KEGG" id="cke:B5M06_13475"/>
<dbReference type="Proteomes" id="UP000242792">
    <property type="component" value="Chromosome"/>
</dbReference>
<gene>
    <name evidence="2" type="ORF">B5M06_13475</name>
</gene>
<evidence type="ECO:0000313" key="2">
    <source>
        <dbReference type="EMBL" id="AQZ99114.1"/>
    </source>
</evidence>
<name>A0A1V0BH02_9BURK</name>
<feature type="domain" description="KAP NTPase" evidence="1">
    <location>
        <begin position="32"/>
        <end position="364"/>
    </location>
</feature>
<reference evidence="2 3" key="1">
    <citation type="submission" date="2017-03" db="EMBL/GenBank/DDBJ databases">
        <title>Rapid Whole Genome Sequencing of Comamonas kerstersii Causing Continuous ambulatory Peritoneal Dialysis-Associated Peritonitis.</title>
        <authorList>
            <person name="Zheng B."/>
        </authorList>
    </citation>
    <scope>NUCLEOTIDE SEQUENCE [LARGE SCALE GENOMIC DNA]</scope>
    <source>
        <strain evidence="2 3">8943</strain>
    </source>
</reference>
<dbReference type="InterPro" id="IPR027417">
    <property type="entry name" value="P-loop_NTPase"/>
</dbReference>
<sequence>MKWLFYLKVCMLLQDKEIEINNIWANDKLNRKGYADFLYQVIEFAETSEAEDNALIFAIDGDWGSGKSFFINCWMRDLEAKGHLVSRFDAWKNDIVDEPLIGFLSHIYADLERWDKRGCVKLASESIKKSQKRLLPIAQELVKGAGVKALGYLVTDEVAKEVAKSIADSTKEVLDSEKDEQNEIASFSLHTKLKAHNKNIQLIEKFKAELSRVAEDLVRGKKSSIGPVFIFIDELDRCRPDYAVRLLEVVKHIFNSKGICFISSVNIFQLKESIRTIYGANFEADRYLDRFFNHRLKLPSPTIKEYIYSLDDFRSIMDSKSSLLSDSISFNGDALRFYEFVCLNYNFDLRVIKSLFSRLRICLELLKKGDSILPHEEIIFLLLCLIKLEKLISRNFIENFNQIGNGFDKLSKHIFLKNGSSYSTIIRTWGDFLKSFAIISIISKNGRSRVDFDELRLAGYVMQSFNLRSGQENEIFIKLNKYLEVCEMSGRLEA</sequence>
<dbReference type="Pfam" id="PF07693">
    <property type="entry name" value="KAP_NTPase"/>
    <property type="match status" value="1"/>
</dbReference>
<proteinExistence type="predicted"/>
<accession>A0A1V0BH02</accession>
<dbReference type="OrthoDB" id="88903at2"/>
<dbReference type="AlphaFoldDB" id="A0A1V0BH02"/>
<evidence type="ECO:0000313" key="3">
    <source>
        <dbReference type="Proteomes" id="UP000242792"/>
    </source>
</evidence>
<dbReference type="InterPro" id="IPR011646">
    <property type="entry name" value="KAP_P-loop"/>
</dbReference>
<protein>
    <recommendedName>
        <fullName evidence="1">KAP NTPase domain-containing protein</fullName>
    </recommendedName>
</protein>
<dbReference type="SUPFAM" id="SSF52540">
    <property type="entry name" value="P-loop containing nucleoside triphosphate hydrolases"/>
    <property type="match status" value="1"/>
</dbReference>
<evidence type="ECO:0000259" key="1">
    <source>
        <dbReference type="Pfam" id="PF07693"/>
    </source>
</evidence>
<dbReference type="Gene3D" id="3.40.50.300">
    <property type="entry name" value="P-loop containing nucleotide triphosphate hydrolases"/>
    <property type="match status" value="1"/>
</dbReference>
<dbReference type="EMBL" id="CP020121">
    <property type="protein sequence ID" value="AQZ99114.1"/>
    <property type="molecule type" value="Genomic_DNA"/>
</dbReference>